<dbReference type="Proteomes" id="UP000306340">
    <property type="component" value="Unassembled WGS sequence"/>
</dbReference>
<dbReference type="SUPFAM" id="SSF82679">
    <property type="entry name" value="N-utilization substance G protein NusG, N-terminal domain"/>
    <property type="match status" value="1"/>
</dbReference>
<evidence type="ECO:0000256" key="1">
    <source>
        <dbReference type="ARBA" id="ARBA00022814"/>
    </source>
</evidence>
<dbReference type="AlphaFoldDB" id="A0A4U0YZ12"/>
<accession>A0A4U0YZ12</accession>
<protein>
    <submittedName>
        <fullName evidence="5">Transcriptional activator RfaH</fullName>
    </submittedName>
</protein>
<dbReference type="GO" id="GO:0005829">
    <property type="term" value="C:cytosol"/>
    <property type="evidence" value="ECO:0007669"/>
    <property type="project" value="TreeGrafter"/>
</dbReference>
<dbReference type="PANTHER" id="PTHR30265">
    <property type="entry name" value="RHO-INTERACTING TRANSCRIPTION TERMINATION FACTOR NUSG"/>
    <property type="match status" value="1"/>
</dbReference>
<dbReference type="Gene3D" id="3.30.70.940">
    <property type="entry name" value="NusG, N-terminal domain"/>
    <property type="match status" value="1"/>
</dbReference>
<evidence type="ECO:0000259" key="4">
    <source>
        <dbReference type="SMART" id="SM00738"/>
    </source>
</evidence>
<dbReference type="GO" id="GO:0006354">
    <property type="term" value="P:DNA-templated transcription elongation"/>
    <property type="evidence" value="ECO:0007669"/>
    <property type="project" value="InterPro"/>
</dbReference>
<sequence>MTDFTWYLAQLRPNGAPRAVLNLRRQGFSTFLPQIAGTALVRNRPTDRLKPLFPGYLFVQADPRQGRWTTINSTFGVARLVMLDQRGPTPVPQNIIDALMADCDAEGILRPPPALAPGDAVQLHSAAFFGKCGTVERLSDNERVFILLECMGRAVTVNLPRQEVKRVASAR</sequence>
<proteinExistence type="predicted"/>
<reference evidence="5 6" key="1">
    <citation type="submission" date="2019-04" db="EMBL/GenBank/DDBJ databases">
        <title>Crypto-aerobic microbial life in anoxic (sulfidic) marine sediments.</title>
        <authorList>
            <person name="Bhattacharya S."/>
            <person name="Roy C."/>
            <person name="Mondal N."/>
            <person name="Sarkar J."/>
            <person name="Mandal S."/>
            <person name="Rameez M.J."/>
            <person name="Ghosh W."/>
        </authorList>
    </citation>
    <scope>NUCLEOTIDE SEQUENCE [LARGE SCALE GENOMIC DNA]</scope>
    <source>
        <strain evidence="5 6">SBBC</strain>
    </source>
</reference>
<evidence type="ECO:0000313" key="6">
    <source>
        <dbReference type="Proteomes" id="UP000306340"/>
    </source>
</evidence>
<dbReference type="InterPro" id="IPR006645">
    <property type="entry name" value="NGN-like_dom"/>
</dbReference>
<dbReference type="GO" id="GO:0031564">
    <property type="term" value="P:transcription antitermination"/>
    <property type="evidence" value="ECO:0007669"/>
    <property type="project" value="UniProtKB-KW"/>
</dbReference>
<dbReference type="InterPro" id="IPR036735">
    <property type="entry name" value="NGN_dom_sf"/>
</dbReference>
<feature type="domain" description="NusG-like N-terminal" evidence="4">
    <location>
        <begin position="3"/>
        <end position="103"/>
    </location>
</feature>
<evidence type="ECO:0000256" key="2">
    <source>
        <dbReference type="ARBA" id="ARBA00023015"/>
    </source>
</evidence>
<dbReference type="InterPro" id="IPR008991">
    <property type="entry name" value="Translation_prot_SH3-like_sf"/>
</dbReference>
<name>A0A4U0YZ12_9RHOB</name>
<dbReference type="PANTHER" id="PTHR30265:SF7">
    <property type="entry name" value="TRANSCRIPTION ANTITERMINATION PROTEIN RFAH"/>
    <property type="match status" value="1"/>
</dbReference>
<comment type="caution">
    <text evidence="5">The sequence shown here is derived from an EMBL/GenBank/DDBJ whole genome shotgun (WGS) entry which is preliminary data.</text>
</comment>
<dbReference type="CDD" id="cd09892">
    <property type="entry name" value="NGN_SP_RfaH"/>
    <property type="match status" value="1"/>
</dbReference>
<gene>
    <name evidence="5" type="ORF">FAZ78_02555</name>
</gene>
<dbReference type="Pfam" id="PF02357">
    <property type="entry name" value="NusG"/>
    <property type="match status" value="1"/>
</dbReference>
<dbReference type="SMART" id="SM00738">
    <property type="entry name" value="NGN"/>
    <property type="match status" value="1"/>
</dbReference>
<keyword evidence="2" id="KW-0805">Transcription regulation</keyword>
<evidence type="ECO:0000313" key="5">
    <source>
        <dbReference type="EMBL" id="TKA98132.1"/>
    </source>
</evidence>
<dbReference type="InterPro" id="IPR043425">
    <property type="entry name" value="NusG-like"/>
</dbReference>
<keyword evidence="3" id="KW-0804">Transcription</keyword>
<dbReference type="SUPFAM" id="SSF50104">
    <property type="entry name" value="Translation proteins SH3-like domain"/>
    <property type="match status" value="1"/>
</dbReference>
<organism evidence="5 6">
    <name type="scientific">Cereibacter changlensis</name>
    <dbReference type="NCBI Taxonomy" id="402884"/>
    <lineage>
        <taxon>Bacteria</taxon>
        <taxon>Pseudomonadati</taxon>
        <taxon>Pseudomonadota</taxon>
        <taxon>Alphaproteobacteria</taxon>
        <taxon>Rhodobacterales</taxon>
        <taxon>Paracoccaceae</taxon>
        <taxon>Cereibacter</taxon>
    </lineage>
</organism>
<dbReference type="RefSeq" id="WP_136791174.1">
    <property type="nucleotide sequence ID" value="NZ_SWAU01000011.1"/>
</dbReference>
<dbReference type="EMBL" id="SWAU01000011">
    <property type="protein sequence ID" value="TKA98132.1"/>
    <property type="molecule type" value="Genomic_DNA"/>
</dbReference>
<evidence type="ECO:0000256" key="3">
    <source>
        <dbReference type="ARBA" id="ARBA00023163"/>
    </source>
</evidence>
<keyword evidence="1" id="KW-0889">Transcription antitermination</keyword>